<keyword evidence="1" id="KW-1133">Transmembrane helix</keyword>
<reference evidence="3" key="1">
    <citation type="journal article" date="2019" name="Int. J. Syst. Evol. Microbiol.">
        <title>The Global Catalogue of Microorganisms (GCM) 10K type strain sequencing project: providing services to taxonomists for standard genome sequencing and annotation.</title>
        <authorList>
            <consortium name="The Broad Institute Genomics Platform"/>
            <consortium name="The Broad Institute Genome Sequencing Center for Infectious Disease"/>
            <person name="Wu L."/>
            <person name="Ma J."/>
        </authorList>
    </citation>
    <scope>NUCLEOTIDE SEQUENCE [LARGE SCALE GENOMIC DNA]</scope>
    <source>
        <strain evidence="3">JCM 31486</strain>
    </source>
</reference>
<evidence type="ECO:0000313" key="2">
    <source>
        <dbReference type="EMBL" id="MFD1048864.1"/>
    </source>
</evidence>
<sequence>TTPRDTTAANNEDDQDDSVKLAANALDHSAFGNFGLPITIAAGVVVLVGLLMTLRRKMARAKRLRAQQAR</sequence>
<proteinExistence type="predicted"/>
<evidence type="ECO:0000313" key="3">
    <source>
        <dbReference type="Proteomes" id="UP001597045"/>
    </source>
</evidence>
<accession>A0ABW3MI44</accession>
<organism evidence="2 3">
    <name type="scientific">Kibdelosporangium lantanae</name>
    <dbReference type="NCBI Taxonomy" id="1497396"/>
    <lineage>
        <taxon>Bacteria</taxon>
        <taxon>Bacillati</taxon>
        <taxon>Actinomycetota</taxon>
        <taxon>Actinomycetes</taxon>
        <taxon>Pseudonocardiales</taxon>
        <taxon>Pseudonocardiaceae</taxon>
        <taxon>Kibdelosporangium</taxon>
    </lineage>
</organism>
<evidence type="ECO:0000256" key="1">
    <source>
        <dbReference type="SAM" id="Phobius"/>
    </source>
</evidence>
<feature type="non-terminal residue" evidence="2">
    <location>
        <position position="1"/>
    </location>
</feature>
<comment type="caution">
    <text evidence="2">The sequence shown here is derived from an EMBL/GenBank/DDBJ whole genome shotgun (WGS) entry which is preliminary data.</text>
</comment>
<dbReference type="EMBL" id="JBHTIS010001837">
    <property type="protein sequence ID" value="MFD1048864.1"/>
    <property type="molecule type" value="Genomic_DNA"/>
</dbReference>
<keyword evidence="1" id="KW-0812">Transmembrane</keyword>
<dbReference type="Proteomes" id="UP001597045">
    <property type="component" value="Unassembled WGS sequence"/>
</dbReference>
<protein>
    <submittedName>
        <fullName evidence="2">Uncharacterized protein</fullName>
    </submittedName>
</protein>
<name>A0ABW3MI44_9PSEU</name>
<feature type="transmembrane region" description="Helical" evidence="1">
    <location>
        <begin position="34"/>
        <end position="54"/>
    </location>
</feature>
<gene>
    <name evidence="2" type="ORF">ACFQ1S_26675</name>
</gene>
<keyword evidence="1" id="KW-0472">Membrane</keyword>
<keyword evidence="3" id="KW-1185">Reference proteome</keyword>